<evidence type="ECO:0000313" key="13">
    <source>
        <dbReference type="EMBL" id="ORJ26309.1"/>
    </source>
</evidence>
<dbReference type="GeneID" id="93565440"/>
<gene>
    <name evidence="13" type="ORF">BS640_06985</name>
</gene>
<evidence type="ECO:0000256" key="1">
    <source>
        <dbReference type="ARBA" id="ARBA00004429"/>
    </source>
</evidence>
<evidence type="ECO:0000256" key="2">
    <source>
        <dbReference type="ARBA" id="ARBA00010072"/>
    </source>
</evidence>
<comment type="caution">
    <text evidence="13">The sequence shown here is derived from an EMBL/GenBank/DDBJ whole genome shotgun (WGS) entry which is preliminary data.</text>
</comment>
<dbReference type="InterPro" id="IPR000515">
    <property type="entry name" value="MetI-like"/>
</dbReference>
<dbReference type="CDD" id="cd06261">
    <property type="entry name" value="TM_PBP2"/>
    <property type="match status" value="1"/>
</dbReference>
<evidence type="ECO:0000256" key="10">
    <source>
        <dbReference type="RuleBase" id="RU363032"/>
    </source>
</evidence>
<sequence length="265" mass="28990">MSWHPDWAGVLTGQPLQWIISGFLTTLYVSVVSSLLASGLVVLLLALRLGGQRVGRAFVAAYVSIFRNTPLLVQLFFWYFAAYGALPQRWRFYIGDNHPWATLPGNVAWLTPEFLCAAWGLALFTAAFLLEEVQSGLNAIPKGQSEAAISQGFSDWQRLRSVLLPQAVTNAWQPIAGQYLNLMKLSSLATGIGFSELTYQVSQIESYNAHAFEGFAVGTGLYLLLGLILGGLLTWLGPKRPAKKRQQPRIAGLTQEASAEGHHGV</sequence>
<dbReference type="Pfam" id="PF00528">
    <property type="entry name" value="BPD_transp_1"/>
    <property type="match status" value="1"/>
</dbReference>
<evidence type="ECO:0000259" key="12">
    <source>
        <dbReference type="PROSITE" id="PS50928"/>
    </source>
</evidence>
<dbReference type="GO" id="GO:0043190">
    <property type="term" value="C:ATP-binding cassette (ABC) transporter complex"/>
    <property type="evidence" value="ECO:0007669"/>
    <property type="project" value="InterPro"/>
</dbReference>
<reference evidence="13 14" key="1">
    <citation type="journal article" date="2017" name="Int. J. Syst. Evol. Microbiol.">
        <title>Rouxiella badensis sp. nov. and Rouxiella silvae sp. nov. isolated from peat bog soil in Germany and emendation of the genus description.</title>
        <authorList>
            <person name="Le Fleche-Mateos A."/>
            <person name="Kugler J.H."/>
            <person name="Hansen S.H."/>
            <person name="Syldatk C."/>
            <person name="Hausmann R."/>
            <person name="Lomprez F."/>
            <person name="Vandenbogaert M."/>
            <person name="Manuguerra J.C."/>
            <person name="Grimont P.A."/>
        </authorList>
    </citation>
    <scope>NUCLEOTIDE SEQUENCE [LARGE SCALE GENOMIC DNA]</scope>
    <source>
        <strain evidence="13 14">DSM 100043</strain>
    </source>
</reference>
<keyword evidence="14" id="KW-1185">Reference proteome</keyword>
<evidence type="ECO:0000256" key="9">
    <source>
        <dbReference type="ARBA" id="ARBA00023136"/>
    </source>
</evidence>
<dbReference type="Proteomes" id="UP000192536">
    <property type="component" value="Unassembled WGS sequence"/>
</dbReference>
<evidence type="ECO:0000256" key="4">
    <source>
        <dbReference type="ARBA" id="ARBA00022475"/>
    </source>
</evidence>
<feature type="domain" description="ABC transmembrane type-1" evidence="12">
    <location>
        <begin position="23"/>
        <end position="233"/>
    </location>
</feature>
<dbReference type="PROSITE" id="PS50928">
    <property type="entry name" value="ABC_TM1"/>
    <property type="match status" value="1"/>
</dbReference>
<dbReference type="EMBL" id="MRWE01000008">
    <property type="protein sequence ID" value="ORJ26309.1"/>
    <property type="molecule type" value="Genomic_DNA"/>
</dbReference>
<keyword evidence="5" id="KW-0997">Cell inner membrane</keyword>
<accession>A0A1X0WHS2</accession>
<dbReference type="AlphaFoldDB" id="A0A1X0WHS2"/>
<dbReference type="InterPro" id="IPR035906">
    <property type="entry name" value="MetI-like_sf"/>
</dbReference>
<dbReference type="GO" id="GO:0022857">
    <property type="term" value="F:transmembrane transporter activity"/>
    <property type="evidence" value="ECO:0007669"/>
    <property type="project" value="InterPro"/>
</dbReference>
<feature type="transmembrane region" description="Helical" evidence="10">
    <location>
        <begin position="182"/>
        <end position="202"/>
    </location>
</feature>
<name>A0A1X0WHS2_9GAMM</name>
<evidence type="ECO:0000256" key="7">
    <source>
        <dbReference type="ARBA" id="ARBA00022970"/>
    </source>
</evidence>
<keyword evidence="3 10" id="KW-0813">Transport</keyword>
<evidence type="ECO:0000256" key="11">
    <source>
        <dbReference type="SAM" id="MobiDB-lite"/>
    </source>
</evidence>
<feature type="region of interest" description="Disordered" evidence="11">
    <location>
        <begin position="244"/>
        <end position="265"/>
    </location>
</feature>
<dbReference type="InterPro" id="IPR010065">
    <property type="entry name" value="AA_ABC_transptr_permease_3TM"/>
</dbReference>
<organism evidence="13 14">
    <name type="scientific">Rouxiella badensis</name>
    <dbReference type="NCBI Taxonomy" id="1646377"/>
    <lineage>
        <taxon>Bacteria</taxon>
        <taxon>Pseudomonadati</taxon>
        <taxon>Pseudomonadota</taxon>
        <taxon>Gammaproteobacteria</taxon>
        <taxon>Enterobacterales</taxon>
        <taxon>Yersiniaceae</taxon>
        <taxon>Rouxiella</taxon>
    </lineage>
</organism>
<protein>
    <recommendedName>
        <fullName evidence="12">ABC transmembrane type-1 domain-containing protein</fullName>
    </recommendedName>
</protein>
<evidence type="ECO:0000256" key="3">
    <source>
        <dbReference type="ARBA" id="ARBA00022448"/>
    </source>
</evidence>
<dbReference type="STRING" id="1646377.BS640_06985"/>
<evidence type="ECO:0000256" key="5">
    <source>
        <dbReference type="ARBA" id="ARBA00022519"/>
    </source>
</evidence>
<feature type="transmembrane region" description="Helical" evidence="10">
    <location>
        <begin position="214"/>
        <end position="236"/>
    </location>
</feature>
<evidence type="ECO:0000256" key="8">
    <source>
        <dbReference type="ARBA" id="ARBA00022989"/>
    </source>
</evidence>
<comment type="similarity">
    <text evidence="2">Belongs to the binding-protein-dependent transport system permease family. HisMQ subfamily.</text>
</comment>
<feature type="transmembrane region" description="Helical" evidence="10">
    <location>
        <begin position="59"/>
        <end position="81"/>
    </location>
</feature>
<keyword evidence="7" id="KW-0029">Amino-acid transport</keyword>
<keyword evidence="4" id="KW-1003">Cell membrane</keyword>
<dbReference type="PANTHER" id="PTHR30614:SF47">
    <property type="entry name" value="ABC TRANSPORTER PERMEASE"/>
    <property type="match status" value="1"/>
</dbReference>
<feature type="transmembrane region" description="Helical" evidence="10">
    <location>
        <begin position="20"/>
        <end position="47"/>
    </location>
</feature>
<keyword evidence="6 10" id="KW-0812">Transmembrane</keyword>
<dbReference type="GO" id="GO:0006865">
    <property type="term" value="P:amino acid transport"/>
    <property type="evidence" value="ECO:0007669"/>
    <property type="project" value="UniProtKB-KW"/>
</dbReference>
<comment type="subcellular location">
    <subcellularLocation>
        <location evidence="1">Cell inner membrane</location>
        <topology evidence="1">Multi-pass membrane protein</topology>
    </subcellularLocation>
    <subcellularLocation>
        <location evidence="10">Cell membrane</location>
        <topology evidence="10">Multi-pass membrane protein</topology>
    </subcellularLocation>
</comment>
<evidence type="ECO:0000256" key="6">
    <source>
        <dbReference type="ARBA" id="ARBA00022692"/>
    </source>
</evidence>
<dbReference type="Gene3D" id="1.10.3720.10">
    <property type="entry name" value="MetI-like"/>
    <property type="match status" value="1"/>
</dbReference>
<dbReference type="InterPro" id="IPR043429">
    <property type="entry name" value="ArtM/GltK/GlnP/TcyL/YhdX-like"/>
</dbReference>
<evidence type="ECO:0000313" key="14">
    <source>
        <dbReference type="Proteomes" id="UP000192536"/>
    </source>
</evidence>
<dbReference type="PANTHER" id="PTHR30614">
    <property type="entry name" value="MEMBRANE COMPONENT OF AMINO ACID ABC TRANSPORTER"/>
    <property type="match status" value="1"/>
</dbReference>
<dbReference type="SUPFAM" id="SSF161098">
    <property type="entry name" value="MetI-like"/>
    <property type="match status" value="1"/>
</dbReference>
<dbReference type="NCBIfam" id="TIGR01726">
    <property type="entry name" value="HEQRo_perm_3TM"/>
    <property type="match status" value="1"/>
</dbReference>
<keyword evidence="8 10" id="KW-1133">Transmembrane helix</keyword>
<keyword evidence="9 10" id="KW-0472">Membrane</keyword>
<dbReference type="RefSeq" id="WP_084912253.1">
    <property type="nucleotide sequence ID" value="NZ_CP049603.1"/>
</dbReference>
<feature type="transmembrane region" description="Helical" evidence="10">
    <location>
        <begin position="107"/>
        <end position="130"/>
    </location>
</feature>
<proteinExistence type="inferred from homology"/>